<keyword evidence="1" id="KW-1133">Transmembrane helix</keyword>
<comment type="caution">
    <text evidence="3">The sequence shown here is derived from an EMBL/GenBank/DDBJ whole genome shotgun (WGS) entry which is preliminary data.</text>
</comment>
<feature type="domain" description="2TM" evidence="2">
    <location>
        <begin position="9"/>
        <end position="102"/>
    </location>
</feature>
<dbReference type="AlphaFoldDB" id="A0A2A4G6R2"/>
<dbReference type="RefSeq" id="WP_097439940.1">
    <property type="nucleotide sequence ID" value="NZ_KZ300476.1"/>
</dbReference>
<dbReference type="OrthoDB" id="1495672at2"/>
<proteinExistence type="predicted"/>
<evidence type="ECO:0000313" key="3">
    <source>
        <dbReference type="EMBL" id="PCE64659.1"/>
    </source>
</evidence>
<keyword evidence="1" id="KW-0812">Transmembrane</keyword>
<sequence length="107" mass="12999">MQTNTAYTRAQKRVREIKGFYHHVGVFIIVMLFFLVLRAFGFRFYFVNFDAVDPAFGDWLDWNLIFFPGIWLVVLIVHAVQVFWLKSERLRNWEQRKLKEILDKEQN</sequence>
<protein>
    <recommendedName>
        <fullName evidence="2">2TM domain-containing protein</fullName>
    </recommendedName>
</protein>
<evidence type="ECO:0000256" key="1">
    <source>
        <dbReference type="SAM" id="Phobius"/>
    </source>
</evidence>
<reference evidence="3 4" key="1">
    <citation type="submission" date="2017-04" db="EMBL/GenBank/DDBJ databases">
        <title>A new member of the family Flavobacteriaceae isolated from ascidians.</title>
        <authorList>
            <person name="Chen L."/>
        </authorList>
    </citation>
    <scope>NUCLEOTIDE SEQUENCE [LARGE SCALE GENOMIC DNA]</scope>
    <source>
        <strain evidence="3 4">HQA918</strain>
    </source>
</reference>
<dbReference type="EMBL" id="NBWU01000002">
    <property type="protein sequence ID" value="PCE64659.1"/>
    <property type="molecule type" value="Genomic_DNA"/>
</dbReference>
<dbReference type="Pfam" id="PF13239">
    <property type="entry name" value="2TM"/>
    <property type="match status" value="1"/>
</dbReference>
<dbReference type="InterPro" id="IPR025698">
    <property type="entry name" value="2TM_dom"/>
</dbReference>
<name>A0A2A4G6R2_9FLAO</name>
<gene>
    <name evidence="3" type="ORF">B7P33_05655</name>
</gene>
<evidence type="ECO:0000313" key="4">
    <source>
        <dbReference type="Proteomes" id="UP000219559"/>
    </source>
</evidence>
<keyword evidence="4" id="KW-1185">Reference proteome</keyword>
<feature type="transmembrane region" description="Helical" evidence="1">
    <location>
        <begin position="65"/>
        <end position="85"/>
    </location>
</feature>
<keyword evidence="1" id="KW-0472">Membrane</keyword>
<evidence type="ECO:0000259" key="2">
    <source>
        <dbReference type="Pfam" id="PF13239"/>
    </source>
</evidence>
<feature type="transmembrane region" description="Helical" evidence="1">
    <location>
        <begin position="20"/>
        <end position="45"/>
    </location>
</feature>
<dbReference type="Proteomes" id="UP000219559">
    <property type="component" value="Unassembled WGS sequence"/>
</dbReference>
<organism evidence="3 4">
    <name type="scientific">Sediminicola luteus</name>
    <dbReference type="NCBI Taxonomy" id="319238"/>
    <lineage>
        <taxon>Bacteria</taxon>
        <taxon>Pseudomonadati</taxon>
        <taxon>Bacteroidota</taxon>
        <taxon>Flavobacteriia</taxon>
        <taxon>Flavobacteriales</taxon>
        <taxon>Flavobacteriaceae</taxon>
        <taxon>Sediminicola</taxon>
    </lineage>
</organism>
<accession>A0A2A4G6R2</accession>